<feature type="transmembrane region" description="Helical" evidence="1">
    <location>
        <begin position="183"/>
        <end position="204"/>
    </location>
</feature>
<sequence length="336" mass="37864">MYTEEDLNNAVKQDIISQSSVDNFRQFIDKNKIVNQIDEENFKLIGGFNDIFVVIACLMLLFSSLWTLNSIQPHSGNIVFPIIAWGLSEFFVRKRKMSLPAIVLLIMFIFGIFYLSMLSLLPLADDSFKIIYIITIAASISTLSAYLHWLRFKVPITIAIGTVSLIGFLIAFSISIFPVMENYLLSILLFFGIVTFMLAMFWDCADINRVTYKSDVAFWLHLTSAPLIIHPVFSMIGVLEGNNNINSMVIVIALYVFMSLISIAIDRRAFMVSSLAYVLYAISSISQTYGDNGYNLALTGMLIGAMLLLLSAYWHQTRGMLLNLLPASINQYLART</sequence>
<evidence type="ECO:0000313" key="5">
    <source>
        <dbReference type="Proteomes" id="UP000643672"/>
    </source>
</evidence>
<dbReference type="AlphaFoldDB" id="A0A1J5TY43"/>
<evidence type="ECO:0000313" key="4">
    <source>
        <dbReference type="Proteomes" id="UP000182798"/>
    </source>
</evidence>
<evidence type="ECO:0000313" key="3">
    <source>
        <dbReference type="EMBL" id="OIR25720.1"/>
    </source>
</evidence>
<name>A0A1J5TY43_9GAMM</name>
<keyword evidence="1" id="KW-0812">Transmembrane</keyword>
<proteinExistence type="predicted"/>
<reference evidence="2 5" key="3">
    <citation type="submission" date="2020-05" db="EMBL/GenBank/DDBJ databases">
        <authorList>
            <person name="Petersen J."/>
            <person name="Sayavedra L."/>
        </authorList>
    </citation>
    <scope>NUCLEOTIDE SEQUENCE [LARGE SCALE GENOMIC DNA]</scope>
    <source>
        <strain evidence="2">B thermophilus SOXS</strain>
    </source>
</reference>
<dbReference type="EMBL" id="CAESAQ020000090">
    <property type="protein sequence ID" value="CAB5505542.1"/>
    <property type="molecule type" value="Genomic_DNA"/>
</dbReference>
<feature type="transmembrane region" description="Helical" evidence="1">
    <location>
        <begin position="99"/>
        <end position="124"/>
    </location>
</feature>
<keyword evidence="5" id="KW-1185">Reference proteome</keyword>
<comment type="caution">
    <text evidence="3">The sequence shown here is derived from an EMBL/GenBank/DDBJ whole genome shotgun (WGS) entry which is preliminary data.</text>
</comment>
<reference evidence="3" key="2">
    <citation type="journal article" date="2017" name="Stand. Genomic Sci.">
        <title>Genome sequence of the sulfur-oxidizing Bathymodiolus thermophilus gill endosymbiont.</title>
        <authorList>
            <person name="Ponnudurai R."/>
            <person name="Sayavedra L."/>
            <person name="Kleiner M."/>
            <person name="Heiden S.E."/>
            <person name="Thurmer A."/>
            <person name="Felbeck H."/>
            <person name="Schluter R."/>
            <person name="Sievert S.M."/>
            <person name="Daniel R."/>
            <person name="Schweder T."/>
            <person name="Markert S."/>
        </authorList>
    </citation>
    <scope>NUCLEOTIDE SEQUENCE</scope>
    <source>
        <strain evidence="3">BAT/CrabSpa'14</strain>
    </source>
</reference>
<reference evidence="4" key="1">
    <citation type="submission" date="2016-09" db="EMBL/GenBank/DDBJ databases">
        <title>Genome Sequence of Bathymodiolus thermophilus sulfur-oxidizing gill endosymbiont.</title>
        <authorList>
            <person name="Ponnudurai R."/>
            <person name="Kleiner M."/>
            <person name="Sayavedra L."/>
            <person name="Thuermer A."/>
            <person name="Felbeck H."/>
            <person name="Schlueter R."/>
            <person name="Schweder T."/>
            <person name="Markert S."/>
        </authorList>
    </citation>
    <scope>NUCLEOTIDE SEQUENCE [LARGE SCALE GENOMIC DNA]</scope>
    <source>
        <strain evidence="4">BAT/CrabSpa'14</strain>
    </source>
</reference>
<dbReference type="RefSeq" id="WP_071563225.1">
    <property type="nucleotide sequence ID" value="NZ_CAESAQ020000090.1"/>
</dbReference>
<dbReference type="EMBL" id="MIQH01000002">
    <property type="protein sequence ID" value="OIR25720.1"/>
    <property type="molecule type" value="Genomic_DNA"/>
</dbReference>
<feature type="transmembrane region" description="Helical" evidence="1">
    <location>
        <begin position="51"/>
        <end position="68"/>
    </location>
</feature>
<protein>
    <recommendedName>
        <fullName evidence="6">DUF2157 domain-containing protein</fullName>
    </recommendedName>
</protein>
<keyword evidence="1" id="KW-1133">Transmembrane helix</keyword>
<feature type="transmembrane region" description="Helical" evidence="1">
    <location>
        <begin position="130"/>
        <end position="149"/>
    </location>
</feature>
<organism evidence="3 4">
    <name type="scientific">Bathymodiolus thermophilus thioautotrophic gill symbiont</name>
    <dbReference type="NCBI Taxonomy" id="2360"/>
    <lineage>
        <taxon>Bacteria</taxon>
        <taxon>Pseudomonadati</taxon>
        <taxon>Pseudomonadota</taxon>
        <taxon>Gammaproteobacteria</taxon>
        <taxon>sulfur-oxidizing symbionts</taxon>
    </lineage>
</organism>
<dbReference type="Proteomes" id="UP000643672">
    <property type="component" value="Unassembled WGS sequence"/>
</dbReference>
<accession>A0A1J5TY43</accession>
<feature type="transmembrane region" description="Helical" evidence="1">
    <location>
        <begin position="216"/>
        <end position="239"/>
    </location>
</feature>
<feature type="transmembrane region" description="Helical" evidence="1">
    <location>
        <begin position="272"/>
        <end position="290"/>
    </location>
</feature>
<evidence type="ECO:0000256" key="1">
    <source>
        <dbReference type="SAM" id="Phobius"/>
    </source>
</evidence>
<dbReference type="OrthoDB" id="9770600at2"/>
<evidence type="ECO:0008006" key="6">
    <source>
        <dbReference type="Google" id="ProtNLM"/>
    </source>
</evidence>
<feature type="transmembrane region" description="Helical" evidence="1">
    <location>
        <begin position="245"/>
        <end position="265"/>
    </location>
</feature>
<keyword evidence="1" id="KW-0472">Membrane</keyword>
<dbReference type="Proteomes" id="UP000182798">
    <property type="component" value="Unassembled WGS sequence"/>
</dbReference>
<evidence type="ECO:0000313" key="2">
    <source>
        <dbReference type="EMBL" id="CAB5505542.1"/>
    </source>
</evidence>
<gene>
    <name evidence="3" type="ORF">BGC33_13870</name>
    <name evidence="2" type="ORF">THERMOS_2146</name>
</gene>
<feature type="transmembrane region" description="Helical" evidence="1">
    <location>
        <begin position="296"/>
        <end position="314"/>
    </location>
</feature>
<feature type="transmembrane region" description="Helical" evidence="1">
    <location>
        <begin position="156"/>
        <end position="177"/>
    </location>
</feature>